<organism evidence="3 4">
    <name type="scientific">Rhodopila globiformis</name>
    <name type="common">Rhodopseudomonas globiformis</name>
    <dbReference type="NCBI Taxonomy" id="1071"/>
    <lineage>
        <taxon>Bacteria</taxon>
        <taxon>Pseudomonadati</taxon>
        <taxon>Pseudomonadota</taxon>
        <taxon>Alphaproteobacteria</taxon>
        <taxon>Acetobacterales</taxon>
        <taxon>Acetobacteraceae</taxon>
        <taxon>Rhodopila</taxon>
    </lineage>
</organism>
<dbReference type="PANTHER" id="PTHR43037:SF1">
    <property type="entry name" value="BLL1128 PROTEIN"/>
    <property type="match status" value="1"/>
</dbReference>
<evidence type="ECO:0008006" key="5">
    <source>
        <dbReference type="Google" id="ProtNLM"/>
    </source>
</evidence>
<dbReference type="GO" id="GO:0016787">
    <property type="term" value="F:hydrolase activity"/>
    <property type="evidence" value="ECO:0007669"/>
    <property type="project" value="UniProtKB-KW"/>
</dbReference>
<sequence>MGSAVASLLGSTTAPETGQLLTVAAFGDNPGRLRMRLYLPPVVPGRPLVVLLHGCGQDAATFAAASGWMEMADRLGFPLVLPEQVDANNRAGCFQWFRPGDSARDCGEAASIAAMTRAAMQRCDSDPGRVFVLGLSAGGAMTVALLAAYPDLFAAGASVAGLPVGTARSALQALTRMAAAGPQRSPGHLATQVRAAAPAGFAGPWPRLSIWQGLADRTVAPTNATLLARQWCALHELAEASALQQVQNGVQHRTWTHPGGRAVRPPVEMWSLPRLAHAYPVDVPRAEPVRFVAQAAVDATAGIARFFGLD</sequence>
<dbReference type="EMBL" id="NHRY01000236">
    <property type="protein sequence ID" value="PPQ28910.1"/>
    <property type="molecule type" value="Genomic_DNA"/>
</dbReference>
<dbReference type="NCBIfam" id="TIGR01840">
    <property type="entry name" value="esterase_phb"/>
    <property type="match status" value="1"/>
</dbReference>
<accession>A0A2S6N2S9</accession>
<proteinExistence type="predicted"/>
<dbReference type="SUPFAM" id="SSF53474">
    <property type="entry name" value="alpha/beta-Hydrolases"/>
    <property type="match status" value="2"/>
</dbReference>
<dbReference type="InterPro" id="IPR029058">
    <property type="entry name" value="AB_hydrolase_fold"/>
</dbReference>
<dbReference type="InterPro" id="IPR010126">
    <property type="entry name" value="Esterase_phb"/>
</dbReference>
<evidence type="ECO:0000256" key="2">
    <source>
        <dbReference type="ARBA" id="ARBA00022801"/>
    </source>
</evidence>
<keyword evidence="1" id="KW-0732">Signal</keyword>
<dbReference type="InterPro" id="IPR050955">
    <property type="entry name" value="Plant_Biomass_Hydrol_Est"/>
</dbReference>
<comment type="caution">
    <text evidence="3">The sequence shown here is derived from an EMBL/GenBank/DDBJ whole genome shotgun (WGS) entry which is preliminary data.</text>
</comment>
<dbReference type="GO" id="GO:0005576">
    <property type="term" value="C:extracellular region"/>
    <property type="evidence" value="ECO:0007669"/>
    <property type="project" value="InterPro"/>
</dbReference>
<keyword evidence="4" id="KW-1185">Reference proteome</keyword>
<keyword evidence="2" id="KW-0378">Hydrolase</keyword>
<dbReference type="Pfam" id="PF10503">
    <property type="entry name" value="Esterase_PHB"/>
    <property type="match status" value="1"/>
</dbReference>
<reference evidence="3 4" key="1">
    <citation type="journal article" date="2018" name="Arch. Microbiol.">
        <title>New insights into the metabolic potential of the phototrophic purple bacterium Rhodopila globiformis DSM 161(T) from its draft genome sequence and evidence for a vanadium-dependent nitrogenase.</title>
        <authorList>
            <person name="Imhoff J.F."/>
            <person name="Rahn T."/>
            <person name="Kunzel S."/>
            <person name="Neulinger S.C."/>
        </authorList>
    </citation>
    <scope>NUCLEOTIDE SEQUENCE [LARGE SCALE GENOMIC DNA]</scope>
    <source>
        <strain evidence="3 4">DSM 161</strain>
    </source>
</reference>
<evidence type="ECO:0000256" key="1">
    <source>
        <dbReference type="ARBA" id="ARBA00022729"/>
    </source>
</evidence>
<dbReference type="Gene3D" id="3.40.50.1820">
    <property type="entry name" value="alpha/beta hydrolase"/>
    <property type="match status" value="1"/>
</dbReference>
<evidence type="ECO:0000313" key="4">
    <source>
        <dbReference type="Proteomes" id="UP000239724"/>
    </source>
</evidence>
<name>A0A2S6N2S9_RHOGL</name>
<dbReference type="OrthoDB" id="9767239at2"/>
<dbReference type="Proteomes" id="UP000239724">
    <property type="component" value="Unassembled WGS sequence"/>
</dbReference>
<evidence type="ECO:0000313" key="3">
    <source>
        <dbReference type="EMBL" id="PPQ28910.1"/>
    </source>
</evidence>
<dbReference type="AlphaFoldDB" id="A0A2S6N2S9"/>
<protein>
    <recommendedName>
        <fullName evidence="5">Esterase</fullName>
    </recommendedName>
</protein>
<gene>
    <name evidence="3" type="ORF">CCS01_23285</name>
</gene>
<dbReference type="PANTHER" id="PTHR43037">
    <property type="entry name" value="UNNAMED PRODUCT-RELATED"/>
    <property type="match status" value="1"/>
</dbReference>